<evidence type="ECO:0000256" key="1">
    <source>
        <dbReference type="SAM" id="Coils"/>
    </source>
</evidence>
<dbReference type="InterPro" id="IPR019151">
    <property type="entry name" value="Proteasome_assmbl_chaperone_2"/>
</dbReference>
<accession>A0ABN3AQJ8</accession>
<evidence type="ECO:0000256" key="2">
    <source>
        <dbReference type="SAM" id="MobiDB-lite"/>
    </source>
</evidence>
<dbReference type="PIRSF" id="PIRSF028754">
    <property type="entry name" value="UCP028754"/>
    <property type="match status" value="1"/>
</dbReference>
<name>A0ABN3AQJ8_9MICO</name>
<keyword evidence="1" id="KW-0175">Coiled coil</keyword>
<comment type="caution">
    <text evidence="3">The sequence shown here is derived from an EMBL/GenBank/DDBJ whole genome shotgun (WGS) entry which is preliminary data.</text>
</comment>
<dbReference type="Gene3D" id="1.10.287.100">
    <property type="match status" value="1"/>
</dbReference>
<protein>
    <recommendedName>
        <fullName evidence="5">PAC2 family protein</fullName>
    </recommendedName>
</protein>
<dbReference type="InterPro" id="IPR008492">
    <property type="entry name" value="Rv2714-like"/>
</dbReference>
<feature type="coiled-coil region" evidence="1">
    <location>
        <begin position="281"/>
        <end position="308"/>
    </location>
</feature>
<keyword evidence="4" id="KW-1185">Reference proteome</keyword>
<dbReference type="Gene3D" id="3.40.50.10900">
    <property type="entry name" value="PAC-like subunit"/>
    <property type="match status" value="1"/>
</dbReference>
<gene>
    <name evidence="3" type="ORF">GCM10009846_15830</name>
</gene>
<organism evidence="3 4">
    <name type="scientific">Agrococcus versicolor</name>
    <dbReference type="NCBI Taxonomy" id="501482"/>
    <lineage>
        <taxon>Bacteria</taxon>
        <taxon>Bacillati</taxon>
        <taxon>Actinomycetota</taxon>
        <taxon>Actinomycetes</taxon>
        <taxon>Micrococcales</taxon>
        <taxon>Microbacteriaceae</taxon>
        <taxon>Agrococcus</taxon>
    </lineage>
</organism>
<dbReference type="SUPFAM" id="SSF159659">
    <property type="entry name" value="Cgl1923-like"/>
    <property type="match status" value="1"/>
</dbReference>
<dbReference type="EMBL" id="BAAAQT010000005">
    <property type="protein sequence ID" value="GAA2173519.1"/>
    <property type="molecule type" value="Genomic_DNA"/>
</dbReference>
<feature type="compositionally biased region" description="Low complexity" evidence="2">
    <location>
        <begin position="1"/>
        <end position="12"/>
    </location>
</feature>
<evidence type="ECO:0000313" key="3">
    <source>
        <dbReference type="EMBL" id="GAA2173519.1"/>
    </source>
</evidence>
<dbReference type="Pfam" id="PF09754">
    <property type="entry name" value="PAC2"/>
    <property type="match status" value="1"/>
</dbReference>
<proteinExistence type="predicted"/>
<evidence type="ECO:0008006" key="5">
    <source>
        <dbReference type="Google" id="ProtNLM"/>
    </source>
</evidence>
<feature type="region of interest" description="Disordered" evidence="2">
    <location>
        <begin position="1"/>
        <end position="34"/>
    </location>
</feature>
<dbReference type="Proteomes" id="UP001501599">
    <property type="component" value="Unassembled WGS sequence"/>
</dbReference>
<sequence>MASSDAAMSESAGIGMPSSLCGSRREPPGRAATHAATAGYAGGMVRPEDLIAFSDEDAVPPGLDLVVAMHGFADAGAAAELAAATIVSTLPHSSVVEFDTDLLVDHRSRRPHVLFDEDHIAEYVPHALTMSLCEDDAGKPFLLLSGPEPDYMWERFADAVRIVAERLAVQRTTILLSIPMPVPHTRPLGVTVSGNRKDLVEAFSVWKPTSTVPASVMHLLEHRLAPEMPVASFVVLVPHYVGESGTAGPALAALDGVTNATGLVFRTEELRGTEREFQSLVSQQMEANEELRRLVATLEARYDAYMENAGVRSPLTDEDGSLPTADEIAAELERYLARRRADPTQP</sequence>
<evidence type="ECO:0000313" key="4">
    <source>
        <dbReference type="Proteomes" id="UP001501599"/>
    </source>
</evidence>
<reference evidence="3 4" key="1">
    <citation type="journal article" date="2019" name="Int. J. Syst. Evol. Microbiol.">
        <title>The Global Catalogue of Microorganisms (GCM) 10K type strain sequencing project: providing services to taxonomists for standard genome sequencing and annotation.</title>
        <authorList>
            <consortium name="The Broad Institute Genomics Platform"/>
            <consortium name="The Broad Institute Genome Sequencing Center for Infectious Disease"/>
            <person name="Wu L."/>
            <person name="Ma J."/>
        </authorList>
    </citation>
    <scope>NUCLEOTIDE SEQUENCE [LARGE SCALE GENOMIC DNA]</scope>
    <source>
        <strain evidence="3 4">JCM 16026</strain>
    </source>
</reference>
<dbReference type="InterPro" id="IPR038389">
    <property type="entry name" value="PSMG2_sf"/>
</dbReference>